<dbReference type="PRINTS" id="PR01755">
    <property type="entry name" value="SECFTRNLCASE"/>
</dbReference>
<evidence type="ECO:0000256" key="9">
    <source>
        <dbReference type="ARBA" id="ARBA00023136"/>
    </source>
</evidence>
<dbReference type="Gene3D" id="3.40.50.2020">
    <property type="match status" value="1"/>
</dbReference>
<comment type="subcellular location">
    <subcellularLocation>
        <location evidence="1">Cell membrane</location>
        <topology evidence="1">Multi-pass membrane protein</topology>
    </subcellularLocation>
</comment>
<feature type="region of interest" description="Disordered" evidence="10">
    <location>
        <begin position="208"/>
        <end position="330"/>
    </location>
</feature>
<evidence type="ECO:0000256" key="6">
    <source>
        <dbReference type="ARBA" id="ARBA00022927"/>
    </source>
</evidence>
<evidence type="ECO:0000256" key="2">
    <source>
        <dbReference type="ARBA" id="ARBA00015792"/>
    </source>
</evidence>
<feature type="transmembrane region" description="Helical" evidence="11">
    <location>
        <begin position="170"/>
        <end position="194"/>
    </location>
</feature>
<proteinExistence type="predicted"/>
<evidence type="ECO:0000256" key="1">
    <source>
        <dbReference type="ARBA" id="ARBA00004651"/>
    </source>
</evidence>
<keyword evidence="9 11" id="KW-0472">Membrane</keyword>
<dbReference type="InterPro" id="IPR022645">
    <property type="entry name" value="SecD/SecF_bac"/>
</dbReference>
<keyword evidence="6" id="KW-0653">Protein transport</keyword>
<protein>
    <recommendedName>
        <fullName evidence="2">Protein translocase subunit SecF</fullName>
    </recommendedName>
</protein>
<dbReference type="EMBL" id="BSUZ01000001">
    <property type="protein sequence ID" value="GMA85183.1"/>
    <property type="molecule type" value="Genomic_DNA"/>
</dbReference>
<feature type="transmembrane region" description="Helical" evidence="11">
    <location>
        <begin position="86"/>
        <end position="107"/>
    </location>
</feature>
<feature type="transmembrane region" description="Helical" evidence="11">
    <location>
        <begin position="145"/>
        <end position="164"/>
    </location>
</feature>
<dbReference type="InterPro" id="IPR055344">
    <property type="entry name" value="SecD_SecF_C_bact"/>
</dbReference>
<feature type="region of interest" description="Disordered" evidence="10">
    <location>
        <begin position="447"/>
        <end position="475"/>
    </location>
</feature>
<evidence type="ECO:0000256" key="4">
    <source>
        <dbReference type="ARBA" id="ARBA00022475"/>
    </source>
</evidence>
<evidence type="ECO:0000256" key="5">
    <source>
        <dbReference type="ARBA" id="ARBA00022692"/>
    </source>
</evidence>
<keyword evidence="4" id="KW-1003">Cell membrane</keyword>
<organism evidence="13 14">
    <name type="scientific">Angustibacter aerolatus</name>
    <dbReference type="NCBI Taxonomy" id="1162965"/>
    <lineage>
        <taxon>Bacteria</taxon>
        <taxon>Bacillati</taxon>
        <taxon>Actinomycetota</taxon>
        <taxon>Actinomycetes</taxon>
        <taxon>Kineosporiales</taxon>
        <taxon>Kineosporiaceae</taxon>
    </lineage>
</organism>
<feature type="compositionally biased region" description="Basic residues" evidence="10">
    <location>
        <begin position="452"/>
        <end position="475"/>
    </location>
</feature>
<dbReference type="Proteomes" id="UP001157017">
    <property type="component" value="Unassembled WGS sequence"/>
</dbReference>
<dbReference type="SUPFAM" id="SSF53271">
    <property type="entry name" value="PRTase-like"/>
    <property type="match status" value="1"/>
</dbReference>
<sequence>MRVALAKAYGVDADRNVTASFVGPSWGQTVSQKALTGLIVFLVLVALVISIYFRNWKVALAAVVALLHDLVITVGIYALFGFEVTPASVIGFLTILGYSLYDTVVVFDKVRENTQHLSTQTRRTYSEAANLALNQTLVRSINTSVVALLPIAAILFIGALLLGAGTLEDLALALFVGVAAGTYSSLFIATPLLADLREREPEMQALAKRVRTKRAEGPGRATPPRPARGQRGSATAVLDRPAAVDAPAAHGATRLSDDGGEGADGVLGRPRAGSRCRRPAVGGRRHGRRRRHRRPQPAAAGDRSAQPAAATASEGPPLTAGRLPTGAPAQEGPTALLERVRGLIRDVPDFPTPGVVFKDIAPLLGDGEAFAGLIGLLADRYRGRVDVVAGIEARGFVLGAPLAVALGVGFVPVRKAGKPPGETVAASLRPRVRHRQHRGAARRLPPCLAGGARRRRARDRRHGGRGGRSRGARRRRGRRAWPCSWSLTFLGGRSRLGDLPVHVVLGD</sequence>
<dbReference type="PANTHER" id="PTHR30081:SF8">
    <property type="entry name" value="PROTEIN TRANSLOCASE SUBUNIT SECF"/>
    <property type="match status" value="1"/>
</dbReference>
<evidence type="ECO:0000313" key="14">
    <source>
        <dbReference type="Proteomes" id="UP001157017"/>
    </source>
</evidence>
<dbReference type="InterPro" id="IPR022813">
    <property type="entry name" value="SecD/SecF_arch_bac"/>
</dbReference>
<evidence type="ECO:0000313" key="13">
    <source>
        <dbReference type="EMBL" id="GMA85183.1"/>
    </source>
</evidence>
<keyword evidence="7 11" id="KW-1133">Transmembrane helix</keyword>
<keyword evidence="8" id="KW-0811">Translocation</keyword>
<dbReference type="InterPro" id="IPR029057">
    <property type="entry name" value="PRTase-like"/>
</dbReference>
<keyword evidence="5 11" id="KW-0812">Transmembrane</keyword>
<evidence type="ECO:0000256" key="10">
    <source>
        <dbReference type="SAM" id="MobiDB-lite"/>
    </source>
</evidence>
<dbReference type="InterPro" id="IPR000836">
    <property type="entry name" value="PRTase_dom"/>
</dbReference>
<dbReference type="SUPFAM" id="SSF82866">
    <property type="entry name" value="Multidrug efflux transporter AcrB transmembrane domain"/>
    <property type="match status" value="1"/>
</dbReference>
<evidence type="ECO:0000259" key="12">
    <source>
        <dbReference type="Pfam" id="PF02355"/>
    </source>
</evidence>
<dbReference type="InterPro" id="IPR048634">
    <property type="entry name" value="SecD_SecF_C"/>
</dbReference>
<dbReference type="Pfam" id="PF02355">
    <property type="entry name" value="SecD_SecF_C"/>
    <property type="match status" value="1"/>
</dbReference>
<name>A0ABQ6JAI3_9ACTN</name>
<gene>
    <name evidence="13" type="ORF">GCM10025868_04330</name>
</gene>
<evidence type="ECO:0000256" key="7">
    <source>
        <dbReference type="ARBA" id="ARBA00022989"/>
    </source>
</evidence>
<dbReference type="InterPro" id="IPR005665">
    <property type="entry name" value="SecF_bac"/>
</dbReference>
<evidence type="ECO:0000256" key="3">
    <source>
        <dbReference type="ARBA" id="ARBA00022448"/>
    </source>
</evidence>
<dbReference type="PANTHER" id="PTHR30081">
    <property type="entry name" value="PROTEIN-EXPORT MEMBRANE PROTEIN SEC"/>
    <property type="match status" value="1"/>
</dbReference>
<feature type="compositionally biased region" description="Basic residues" evidence="10">
    <location>
        <begin position="272"/>
        <end position="295"/>
    </location>
</feature>
<dbReference type="NCBIfam" id="TIGR00916">
    <property type="entry name" value="2A0604s01"/>
    <property type="match status" value="1"/>
</dbReference>
<dbReference type="CDD" id="cd06223">
    <property type="entry name" value="PRTases_typeI"/>
    <property type="match status" value="1"/>
</dbReference>
<feature type="transmembrane region" description="Helical" evidence="11">
    <location>
        <begin position="34"/>
        <end position="53"/>
    </location>
</feature>
<evidence type="ECO:0000256" key="8">
    <source>
        <dbReference type="ARBA" id="ARBA00023010"/>
    </source>
</evidence>
<feature type="compositionally biased region" description="Low complexity" evidence="10">
    <location>
        <begin position="227"/>
        <end position="249"/>
    </location>
</feature>
<feature type="domain" description="Protein export membrane protein SecD/SecF C-terminal" evidence="12">
    <location>
        <begin position="15"/>
        <end position="198"/>
    </location>
</feature>
<evidence type="ECO:0000256" key="11">
    <source>
        <dbReference type="SAM" id="Phobius"/>
    </source>
</evidence>
<accession>A0ABQ6JAI3</accession>
<feature type="transmembrane region" description="Helical" evidence="11">
    <location>
        <begin position="60"/>
        <end position="80"/>
    </location>
</feature>
<dbReference type="NCBIfam" id="TIGR00966">
    <property type="entry name" value="transloc_SecF"/>
    <property type="match status" value="1"/>
</dbReference>
<comment type="caution">
    <text evidence="13">The sequence shown here is derived from an EMBL/GenBank/DDBJ whole genome shotgun (WGS) entry which is preliminary data.</text>
</comment>
<keyword evidence="14" id="KW-1185">Reference proteome</keyword>
<dbReference type="Gene3D" id="1.20.1640.10">
    <property type="entry name" value="Multidrug efflux transporter AcrB transmembrane domain"/>
    <property type="match status" value="1"/>
</dbReference>
<keyword evidence="3" id="KW-0813">Transport</keyword>
<reference evidence="14" key="1">
    <citation type="journal article" date="2019" name="Int. J. Syst. Evol. Microbiol.">
        <title>The Global Catalogue of Microorganisms (GCM) 10K type strain sequencing project: providing services to taxonomists for standard genome sequencing and annotation.</title>
        <authorList>
            <consortium name="The Broad Institute Genomics Platform"/>
            <consortium name="The Broad Institute Genome Sequencing Center for Infectious Disease"/>
            <person name="Wu L."/>
            <person name="Ma J."/>
        </authorList>
    </citation>
    <scope>NUCLEOTIDE SEQUENCE [LARGE SCALE GENOMIC DNA]</scope>
    <source>
        <strain evidence="14">NBRC 108730</strain>
    </source>
</reference>